<protein>
    <submittedName>
        <fullName evidence="3">NUDIX hydrolase</fullName>
    </submittedName>
</protein>
<dbReference type="PROSITE" id="PS51462">
    <property type="entry name" value="NUDIX"/>
    <property type="match status" value="1"/>
</dbReference>
<dbReference type="Pfam" id="PF00293">
    <property type="entry name" value="NUDIX"/>
    <property type="match status" value="1"/>
</dbReference>
<reference evidence="4" key="1">
    <citation type="submission" date="2017-05" db="EMBL/GenBank/DDBJ databases">
        <authorList>
            <person name="Sharma S."/>
            <person name="Sidhu C."/>
            <person name="Pinnaka A.K."/>
        </authorList>
    </citation>
    <scope>NUCLEOTIDE SEQUENCE [LARGE SCALE GENOMIC DNA]</scope>
    <source>
        <strain evidence="4">AK93</strain>
    </source>
</reference>
<dbReference type="EMBL" id="NFZW01000002">
    <property type="protein sequence ID" value="RFA39022.1"/>
    <property type="molecule type" value="Genomic_DNA"/>
</dbReference>
<comment type="caution">
    <text evidence="3">The sequence shown here is derived from an EMBL/GenBank/DDBJ whole genome shotgun (WGS) entry which is preliminary data.</text>
</comment>
<keyword evidence="4" id="KW-1185">Reference proteome</keyword>
<dbReference type="Proteomes" id="UP000256763">
    <property type="component" value="Unassembled WGS sequence"/>
</dbReference>
<dbReference type="SUPFAM" id="SSF46785">
    <property type="entry name" value="Winged helix' DNA-binding domain"/>
    <property type="match status" value="1"/>
</dbReference>
<dbReference type="CDD" id="cd18873">
    <property type="entry name" value="NUDIX_NadM_like"/>
    <property type="match status" value="1"/>
</dbReference>
<dbReference type="Pfam" id="PF21906">
    <property type="entry name" value="WHD_NrtR"/>
    <property type="match status" value="1"/>
</dbReference>
<dbReference type="InterPro" id="IPR054105">
    <property type="entry name" value="WHD_NrtR"/>
</dbReference>
<gene>
    <name evidence="3" type="ORF">CAL65_02525</name>
</gene>
<accession>A0A3E0X0T2</accession>
<dbReference type="OrthoDB" id="542521at2"/>
<sequence>MVIFTIRSERLAVLLRRRDKTPYAGCWGLPGGRVHADETLEQAAVRQLAEKTGITGVYLEQLYTFGDPARDPRGRVIAVSYYALVPYNRLKVQAQPSELAWHRVDALPPLAFDHGKIVAMAQERLCAKLDYSTIALQFMPEKFTLSELQAVYESILGEALDKRNFRKRVQALDCLEDTGEQFRAGKHRPAKLFRLKTPGRVEIIK</sequence>
<evidence type="ECO:0000313" key="3">
    <source>
        <dbReference type="EMBL" id="RFA39022.1"/>
    </source>
</evidence>
<feature type="domain" description="Nudix hydrolase" evidence="2">
    <location>
        <begin position="1"/>
        <end position="125"/>
    </location>
</feature>
<dbReference type="GO" id="GO:0016787">
    <property type="term" value="F:hydrolase activity"/>
    <property type="evidence" value="ECO:0007669"/>
    <property type="project" value="UniProtKB-KW"/>
</dbReference>
<dbReference type="PANTHER" id="PTHR43736">
    <property type="entry name" value="ADP-RIBOSE PYROPHOSPHATASE"/>
    <property type="match status" value="1"/>
</dbReference>
<name>A0A3E0X0T2_9GAMM</name>
<dbReference type="PANTHER" id="PTHR43736:SF4">
    <property type="entry name" value="SLR1690 PROTEIN"/>
    <property type="match status" value="1"/>
</dbReference>
<dbReference type="PRINTS" id="PR00502">
    <property type="entry name" value="NUDIXFAMILY"/>
</dbReference>
<dbReference type="InterPro" id="IPR000086">
    <property type="entry name" value="NUDIX_hydrolase_dom"/>
</dbReference>
<dbReference type="SUPFAM" id="SSF55811">
    <property type="entry name" value="Nudix"/>
    <property type="match status" value="1"/>
</dbReference>
<dbReference type="InterPro" id="IPR036390">
    <property type="entry name" value="WH_DNA-bd_sf"/>
</dbReference>
<proteinExistence type="predicted"/>
<evidence type="ECO:0000256" key="1">
    <source>
        <dbReference type="ARBA" id="ARBA00022801"/>
    </source>
</evidence>
<dbReference type="InterPro" id="IPR015797">
    <property type="entry name" value="NUDIX_hydrolase-like_dom_sf"/>
</dbReference>
<dbReference type="Gene3D" id="3.90.79.10">
    <property type="entry name" value="Nucleoside Triphosphate Pyrophosphohydrolase"/>
    <property type="match status" value="1"/>
</dbReference>
<evidence type="ECO:0000259" key="2">
    <source>
        <dbReference type="PROSITE" id="PS51462"/>
    </source>
</evidence>
<dbReference type="AlphaFoldDB" id="A0A3E0X0T2"/>
<keyword evidence="1 3" id="KW-0378">Hydrolase</keyword>
<dbReference type="Gene3D" id="1.10.10.10">
    <property type="entry name" value="Winged helix-like DNA-binding domain superfamily/Winged helix DNA-binding domain"/>
    <property type="match status" value="1"/>
</dbReference>
<dbReference type="InterPro" id="IPR020476">
    <property type="entry name" value="Nudix_hydrolase"/>
</dbReference>
<organism evidence="3 4">
    <name type="scientific">Alkalilimnicola ehrlichii</name>
    <dbReference type="NCBI Taxonomy" id="351052"/>
    <lineage>
        <taxon>Bacteria</taxon>
        <taxon>Pseudomonadati</taxon>
        <taxon>Pseudomonadota</taxon>
        <taxon>Gammaproteobacteria</taxon>
        <taxon>Chromatiales</taxon>
        <taxon>Ectothiorhodospiraceae</taxon>
        <taxon>Alkalilimnicola</taxon>
    </lineage>
</organism>
<evidence type="ECO:0000313" key="4">
    <source>
        <dbReference type="Proteomes" id="UP000256763"/>
    </source>
</evidence>
<dbReference type="InterPro" id="IPR036388">
    <property type="entry name" value="WH-like_DNA-bd_sf"/>
</dbReference>